<reference evidence="2" key="1">
    <citation type="submission" date="2016-04" db="EMBL/GenBank/DDBJ databases">
        <authorList>
            <person name="Evans L.H."/>
            <person name="Alamgir A."/>
            <person name="Owens N."/>
            <person name="Weber N.D."/>
            <person name="Virtaneva K."/>
            <person name="Barbian K."/>
            <person name="Babar A."/>
            <person name="Rosenke K."/>
        </authorList>
    </citation>
    <scope>NUCLEOTIDE SEQUENCE</scope>
    <source>
        <strain evidence="2">P1</strain>
    </source>
</reference>
<protein>
    <submittedName>
        <fullName evidence="2">Uncharacterized protein</fullName>
    </submittedName>
</protein>
<reference evidence="3" key="2">
    <citation type="submission" date="2016-04" db="EMBL/GenBank/DDBJ databases">
        <authorList>
            <person name="Shah S.A."/>
            <person name="Garrett R.A."/>
        </authorList>
    </citation>
    <scope>NUCLEOTIDE SEQUENCE [LARGE SCALE GENOMIC DNA]</scope>
    <source>
        <strain evidence="3">ATCC 35091 / DSM 1616 / JCM 8930 / NBRC 15331 / P1</strain>
    </source>
</reference>
<dbReference type="EMBL" id="CP050869">
    <property type="protein sequence ID" value="QPG48971.1"/>
    <property type="molecule type" value="Genomic_DNA"/>
</dbReference>
<dbReference type="GeneID" id="27427698"/>
<evidence type="ECO:0000313" key="2">
    <source>
        <dbReference type="EMBL" id="SAI84995.1"/>
    </source>
</evidence>
<sequence>MNRRDRALLKKVGSYYLQYKGILDVEKLLSTFNGTEEVPLDDYTLSYIYYYLMYLITASVVRSAEDAKKSRLTYREFSIEYSNDLYGELNVDLSIPVYSMGLVAYHSFTEGYNAPEYGILGYITRRIYSIIKEKRSKIEVRKEQVPRYFNFLDDFDQTFSQLDKIKEEFPDGYFRDPSYTDPDWLLRAYKAYYTAKELEEIKVGIRTPKRPINKKLIKFIMWKLYELYVFYLVVNYLESKGYEIKKEEEKYIAIRGNRRLSIIFNASLSQSSLRKVDYIEDIEKYKGRPDISLVNERPIIFECKYSSKVSYITMGRFKIMAYTYEYDPSLAVLVYPGLEIKQINFDNEDEATMELDGIARAKSGILDFWYNSHLLYMIIIDPLESDENNLSKIDKIMKEHI</sequence>
<reference evidence="1 4" key="3">
    <citation type="journal article" date="2020" name="Nat. Commun.">
        <title>The structures of two archaeal type IV pili illuminate evolutionary relationships.</title>
        <authorList>
            <person name="Wang F."/>
            <person name="Baquero D.P."/>
            <person name="Su Z."/>
            <person name="Beltran L.C."/>
            <person name="Prangishvili D."/>
            <person name="Krupovic M."/>
            <person name="Egelman E.H."/>
        </authorList>
    </citation>
    <scope>NUCLEOTIDE SEQUENCE [LARGE SCALE GENOMIC DNA]</scope>
    <source>
        <strain evidence="1 4">POZ149</strain>
    </source>
</reference>
<organism evidence="2 3">
    <name type="scientific">Saccharolobus solfataricus</name>
    <name type="common">Sulfolobus solfataricus</name>
    <dbReference type="NCBI Taxonomy" id="2287"/>
    <lineage>
        <taxon>Archaea</taxon>
        <taxon>Thermoproteota</taxon>
        <taxon>Thermoprotei</taxon>
        <taxon>Sulfolobales</taxon>
        <taxon>Sulfolobaceae</taxon>
        <taxon>Saccharolobus</taxon>
    </lineage>
</organism>
<dbReference type="GeneID" id="1454344"/>
<dbReference type="EMBL" id="LT549890">
    <property type="protein sequence ID" value="SAI84995.1"/>
    <property type="molecule type" value="Genomic_DNA"/>
</dbReference>
<dbReference type="Proteomes" id="UP000594632">
    <property type="component" value="Chromosome"/>
</dbReference>
<proteinExistence type="predicted"/>
<dbReference type="Proteomes" id="UP000076770">
    <property type="component" value="Chromosome i"/>
</dbReference>
<evidence type="ECO:0000313" key="1">
    <source>
        <dbReference type="EMBL" id="QPG48971.1"/>
    </source>
</evidence>
<dbReference type="AlphaFoldDB" id="A0A157T0Z3"/>
<gene>
    <name evidence="1" type="ORF">HFC64_02680</name>
    <name evidence="2" type="ORF">SSOP1_1441</name>
</gene>
<accession>A0A157T0Z3</accession>
<dbReference type="RefSeq" id="WP_010923322.1">
    <property type="nucleotide sequence ID" value="NZ_LT549890.1"/>
</dbReference>
<evidence type="ECO:0000313" key="3">
    <source>
        <dbReference type="Proteomes" id="UP000076770"/>
    </source>
</evidence>
<evidence type="ECO:0000313" key="4">
    <source>
        <dbReference type="Proteomes" id="UP000594632"/>
    </source>
</evidence>
<dbReference type="OrthoDB" id="26009at2157"/>
<dbReference type="PATRIC" id="fig|2287.9.peg.1471"/>
<name>A0A157T0Z3_SACSO</name>